<organism evidence="2 3">
    <name type="scientific">Mesonia hippocampi</name>
    <dbReference type="NCBI Taxonomy" id="1628250"/>
    <lineage>
        <taxon>Bacteria</taxon>
        <taxon>Pseudomonadati</taxon>
        <taxon>Bacteroidota</taxon>
        <taxon>Flavobacteriia</taxon>
        <taxon>Flavobacteriales</taxon>
        <taxon>Flavobacteriaceae</taxon>
        <taxon>Mesonia</taxon>
    </lineage>
</organism>
<reference evidence="2 3" key="1">
    <citation type="submission" date="2020-08" db="EMBL/GenBank/DDBJ databases">
        <title>Genomic Encyclopedia of Type Strains, Phase IV (KMG-IV): sequencing the most valuable type-strain genomes for metagenomic binning, comparative biology and taxonomic classification.</title>
        <authorList>
            <person name="Goeker M."/>
        </authorList>
    </citation>
    <scope>NUCLEOTIDE SEQUENCE [LARGE SCALE GENOMIC DNA]</scope>
    <source>
        <strain evidence="2 3">DSM 29568</strain>
    </source>
</reference>
<gene>
    <name evidence="2" type="ORF">GGR32_001553</name>
</gene>
<dbReference type="AlphaFoldDB" id="A0A840EWQ2"/>
<keyword evidence="1" id="KW-0472">Membrane</keyword>
<keyword evidence="1" id="KW-1133">Transmembrane helix</keyword>
<sequence>MNTSLTINQSASSRYKVAEMLIELLKIYLVIVPLQVLFKRRLKKSRTLLEKCSENTIGSDILKMLKENNLDVIPFYEEHDLKHLVLNYGMTSEEEIKMQAFLFGNGDRSISCLLFLFSGIIMPSAWSKFYKEYKRGKLSPDISNLKLEKCKNLSTANLKYKYQNHLYRNNN</sequence>
<protein>
    <submittedName>
        <fullName evidence="2">Uncharacterized protein</fullName>
    </submittedName>
</protein>
<proteinExistence type="predicted"/>
<keyword evidence="1" id="KW-0812">Transmembrane</keyword>
<dbReference type="RefSeq" id="WP_183477609.1">
    <property type="nucleotide sequence ID" value="NZ_JACIFO010000005.1"/>
</dbReference>
<accession>A0A840EWQ2</accession>
<evidence type="ECO:0000256" key="1">
    <source>
        <dbReference type="SAM" id="Phobius"/>
    </source>
</evidence>
<keyword evidence="3" id="KW-1185">Reference proteome</keyword>
<feature type="transmembrane region" description="Helical" evidence="1">
    <location>
        <begin position="20"/>
        <end position="38"/>
    </location>
</feature>
<dbReference type="Proteomes" id="UP000553034">
    <property type="component" value="Unassembled WGS sequence"/>
</dbReference>
<name>A0A840EWQ2_9FLAO</name>
<evidence type="ECO:0000313" key="3">
    <source>
        <dbReference type="Proteomes" id="UP000553034"/>
    </source>
</evidence>
<comment type="caution">
    <text evidence="2">The sequence shown here is derived from an EMBL/GenBank/DDBJ whole genome shotgun (WGS) entry which is preliminary data.</text>
</comment>
<evidence type="ECO:0000313" key="2">
    <source>
        <dbReference type="EMBL" id="MBB4119257.1"/>
    </source>
</evidence>
<dbReference type="EMBL" id="JACIFO010000005">
    <property type="protein sequence ID" value="MBB4119257.1"/>
    <property type="molecule type" value="Genomic_DNA"/>
</dbReference>